<name>A0A8T0FJ80_ARGBR</name>
<feature type="compositionally biased region" description="Low complexity" evidence="1">
    <location>
        <begin position="14"/>
        <end position="44"/>
    </location>
</feature>
<dbReference type="AlphaFoldDB" id="A0A8T0FJ80"/>
<dbReference type="EMBL" id="JABXBU010000011">
    <property type="protein sequence ID" value="KAF8790996.1"/>
    <property type="molecule type" value="Genomic_DNA"/>
</dbReference>
<dbReference type="Proteomes" id="UP000807504">
    <property type="component" value="Unassembled WGS sequence"/>
</dbReference>
<reference evidence="2" key="1">
    <citation type="journal article" date="2020" name="bioRxiv">
        <title>Chromosome-level reference genome of the European wasp spider Argiope bruennichi: a resource for studies on range expansion and evolutionary adaptation.</title>
        <authorList>
            <person name="Sheffer M.M."/>
            <person name="Hoppe A."/>
            <person name="Krehenwinkel H."/>
            <person name="Uhl G."/>
            <person name="Kuss A.W."/>
            <person name="Jensen L."/>
            <person name="Jensen C."/>
            <person name="Gillespie R.G."/>
            <person name="Hoff K.J."/>
            <person name="Prost S."/>
        </authorList>
    </citation>
    <scope>NUCLEOTIDE SEQUENCE</scope>
</reference>
<evidence type="ECO:0000313" key="3">
    <source>
        <dbReference type="Proteomes" id="UP000807504"/>
    </source>
</evidence>
<organism evidence="2 3">
    <name type="scientific">Argiope bruennichi</name>
    <name type="common">Wasp spider</name>
    <name type="synonym">Aranea bruennichi</name>
    <dbReference type="NCBI Taxonomy" id="94029"/>
    <lineage>
        <taxon>Eukaryota</taxon>
        <taxon>Metazoa</taxon>
        <taxon>Ecdysozoa</taxon>
        <taxon>Arthropoda</taxon>
        <taxon>Chelicerata</taxon>
        <taxon>Arachnida</taxon>
        <taxon>Araneae</taxon>
        <taxon>Araneomorphae</taxon>
        <taxon>Entelegynae</taxon>
        <taxon>Araneoidea</taxon>
        <taxon>Araneidae</taxon>
        <taxon>Argiope</taxon>
    </lineage>
</organism>
<feature type="region of interest" description="Disordered" evidence="1">
    <location>
        <begin position="14"/>
        <end position="49"/>
    </location>
</feature>
<gene>
    <name evidence="2" type="ORF">HNY73_005934</name>
</gene>
<reference evidence="2" key="2">
    <citation type="submission" date="2020-06" db="EMBL/GenBank/DDBJ databases">
        <authorList>
            <person name="Sheffer M."/>
        </authorList>
    </citation>
    <scope>NUCLEOTIDE SEQUENCE</scope>
</reference>
<evidence type="ECO:0000313" key="2">
    <source>
        <dbReference type="EMBL" id="KAF8790996.1"/>
    </source>
</evidence>
<protein>
    <submittedName>
        <fullName evidence="2">Uncharacterized protein</fullName>
    </submittedName>
</protein>
<sequence length="89" mass="9379">MLEPLSGAAELKLSPAAAVSEPSPAAAVSEPSPAAAVSEPSPAATALEPSSVAGRRVPAFKCRVERRGEFLPVFRDLFKCVITIEKWPY</sequence>
<comment type="caution">
    <text evidence="2">The sequence shown here is derived from an EMBL/GenBank/DDBJ whole genome shotgun (WGS) entry which is preliminary data.</text>
</comment>
<evidence type="ECO:0000256" key="1">
    <source>
        <dbReference type="SAM" id="MobiDB-lite"/>
    </source>
</evidence>
<keyword evidence="3" id="KW-1185">Reference proteome</keyword>
<accession>A0A8T0FJ80</accession>
<proteinExistence type="predicted"/>